<dbReference type="PANTHER" id="PTHR15462:SF8">
    <property type="entry name" value="SERINE PROTEASE"/>
    <property type="match status" value="1"/>
</dbReference>
<evidence type="ECO:0000256" key="1">
    <source>
        <dbReference type="ARBA" id="ARBA00022729"/>
    </source>
</evidence>
<dbReference type="PROSITE" id="PS00134">
    <property type="entry name" value="TRYPSIN_HIS"/>
    <property type="match status" value="1"/>
</dbReference>
<protein>
    <recommendedName>
        <fullName evidence="3">Peptidase S1 domain-containing protein</fullName>
    </recommendedName>
</protein>
<evidence type="ECO:0000256" key="2">
    <source>
        <dbReference type="SAM" id="SignalP"/>
    </source>
</evidence>
<feature type="domain" description="Peptidase S1" evidence="3">
    <location>
        <begin position="6"/>
        <end position="224"/>
    </location>
</feature>
<dbReference type="InterPro" id="IPR050966">
    <property type="entry name" value="Glutamyl_endopeptidase"/>
</dbReference>
<evidence type="ECO:0000313" key="5">
    <source>
        <dbReference type="Proteomes" id="UP000248975"/>
    </source>
</evidence>
<name>A0A2W5S9V2_CERSP</name>
<dbReference type="InterPro" id="IPR001254">
    <property type="entry name" value="Trypsin_dom"/>
</dbReference>
<dbReference type="InterPro" id="IPR043504">
    <property type="entry name" value="Peptidase_S1_PA_chymotrypsin"/>
</dbReference>
<proteinExistence type="predicted"/>
<comment type="caution">
    <text evidence="4">The sequence shown here is derived from an EMBL/GenBank/DDBJ whole genome shotgun (WGS) entry which is preliminary data.</text>
</comment>
<dbReference type="SUPFAM" id="SSF50494">
    <property type="entry name" value="Trypsin-like serine proteases"/>
    <property type="match status" value="1"/>
</dbReference>
<dbReference type="PRINTS" id="PR00722">
    <property type="entry name" value="CHYMOTRYPSIN"/>
</dbReference>
<dbReference type="Pfam" id="PF13365">
    <property type="entry name" value="Trypsin_2"/>
    <property type="match status" value="1"/>
</dbReference>
<dbReference type="Proteomes" id="UP000248975">
    <property type="component" value="Unassembled WGS sequence"/>
</dbReference>
<evidence type="ECO:0000259" key="3">
    <source>
        <dbReference type="PROSITE" id="PS50240"/>
    </source>
</evidence>
<reference evidence="4 5" key="1">
    <citation type="submission" date="2017-08" db="EMBL/GenBank/DDBJ databases">
        <title>Infants hospitalized years apart are colonized by the same room-sourced microbial strains.</title>
        <authorList>
            <person name="Brooks B."/>
            <person name="Olm M.R."/>
            <person name="Firek B.A."/>
            <person name="Baker R."/>
            <person name="Thomas B.C."/>
            <person name="Morowitz M.J."/>
            <person name="Banfield J.F."/>
        </authorList>
    </citation>
    <scope>NUCLEOTIDE SEQUENCE [LARGE SCALE GENOMIC DNA]</scope>
    <source>
        <strain evidence="4">S2_003_000_R2_11</strain>
    </source>
</reference>
<feature type="signal peptide" evidence="2">
    <location>
        <begin position="1"/>
        <end position="24"/>
    </location>
</feature>
<evidence type="ECO:0000313" key="4">
    <source>
        <dbReference type="EMBL" id="PZQ99791.1"/>
    </source>
</evidence>
<dbReference type="EMBL" id="QFQS01000001">
    <property type="protein sequence ID" value="PZQ99791.1"/>
    <property type="molecule type" value="Genomic_DNA"/>
</dbReference>
<dbReference type="GO" id="GO:0006508">
    <property type="term" value="P:proteolysis"/>
    <property type="evidence" value="ECO:0007669"/>
    <property type="project" value="InterPro"/>
</dbReference>
<dbReference type="GO" id="GO:0004252">
    <property type="term" value="F:serine-type endopeptidase activity"/>
    <property type="evidence" value="ECO:0007669"/>
    <property type="project" value="InterPro"/>
</dbReference>
<dbReference type="PROSITE" id="PS50240">
    <property type="entry name" value="TRYPSIN_DOM"/>
    <property type="match status" value="1"/>
</dbReference>
<sequence length="224" mass="22566">MNRAAIFQGVLALALMAAPGLSEATQPGGMAVGQITYGGNRAGAAICTGTLVSDRVVLTAGHCLRTGGKAAAMEPSDVHFAPGWRDGSAPAFRSGAEVILSNGSGLSNDLALLVLDEPVPPEIATPLTLAAATPSEGTLTFVGYSREEPDSPSIQNCTLFGKDKGVLGLGCEAVSGNSGAPLLEQTEAGWLVVGVMVARSRQLGLVGSYGAVPGPDLVARIAQP</sequence>
<keyword evidence="1 2" id="KW-0732">Signal</keyword>
<dbReference type="InterPro" id="IPR009003">
    <property type="entry name" value="Peptidase_S1_PA"/>
</dbReference>
<gene>
    <name evidence="4" type="ORF">DI533_03865</name>
</gene>
<organism evidence="4 5">
    <name type="scientific">Cereibacter sphaeroides</name>
    <name type="common">Rhodobacter sphaeroides</name>
    <dbReference type="NCBI Taxonomy" id="1063"/>
    <lineage>
        <taxon>Bacteria</taxon>
        <taxon>Pseudomonadati</taxon>
        <taxon>Pseudomonadota</taxon>
        <taxon>Alphaproteobacteria</taxon>
        <taxon>Rhodobacterales</taxon>
        <taxon>Paracoccaceae</taxon>
        <taxon>Cereibacter</taxon>
    </lineage>
</organism>
<dbReference type="PANTHER" id="PTHR15462">
    <property type="entry name" value="SERINE PROTEASE"/>
    <property type="match status" value="1"/>
</dbReference>
<dbReference type="Gene3D" id="2.40.10.10">
    <property type="entry name" value="Trypsin-like serine proteases"/>
    <property type="match status" value="2"/>
</dbReference>
<accession>A0A2W5S9V2</accession>
<feature type="chain" id="PRO_5015968145" description="Peptidase S1 domain-containing protein" evidence="2">
    <location>
        <begin position="25"/>
        <end position="224"/>
    </location>
</feature>
<dbReference type="InterPro" id="IPR018114">
    <property type="entry name" value="TRYPSIN_HIS"/>
</dbReference>
<dbReference type="AlphaFoldDB" id="A0A2W5S9V2"/>
<dbReference type="InterPro" id="IPR001314">
    <property type="entry name" value="Peptidase_S1A"/>
</dbReference>